<evidence type="ECO:0000259" key="2">
    <source>
        <dbReference type="Pfam" id="PF18582"/>
    </source>
</evidence>
<gene>
    <name evidence="3" type="ORF">I8J32_012085</name>
</gene>
<reference evidence="3 4" key="1">
    <citation type="submission" date="2021-03" db="EMBL/GenBank/DDBJ databases">
        <title>Lysobacter sp. nov. isolated from soil of gangwondo yeongwol, south Korea.</title>
        <authorList>
            <person name="Kim K.R."/>
            <person name="Kim K.H."/>
            <person name="Jeon C.O."/>
        </authorList>
    </citation>
    <scope>NUCLEOTIDE SEQUENCE [LARGE SCALE GENOMIC DNA]</scope>
    <source>
        <strain evidence="3 4">R19</strain>
    </source>
</reference>
<feature type="region of interest" description="Disordered" evidence="1">
    <location>
        <begin position="9"/>
        <end position="36"/>
    </location>
</feature>
<evidence type="ECO:0000313" key="3">
    <source>
        <dbReference type="EMBL" id="QSX77490.1"/>
    </source>
</evidence>
<name>A0A974XZ34_9GAMM</name>
<dbReference type="InterPro" id="IPR040698">
    <property type="entry name" value="HZS_alpha_mid"/>
</dbReference>
<evidence type="ECO:0000256" key="1">
    <source>
        <dbReference type="SAM" id="MobiDB-lite"/>
    </source>
</evidence>
<organism evidence="3 4">
    <name type="scientific">Agrilutibacter solisilvae</name>
    <dbReference type="NCBI Taxonomy" id="2763317"/>
    <lineage>
        <taxon>Bacteria</taxon>
        <taxon>Pseudomonadati</taxon>
        <taxon>Pseudomonadota</taxon>
        <taxon>Gammaproteobacteria</taxon>
        <taxon>Lysobacterales</taxon>
        <taxon>Lysobacteraceae</taxon>
        <taxon>Agrilutibacter</taxon>
    </lineage>
</organism>
<dbReference type="EMBL" id="CP071518">
    <property type="protein sequence ID" value="QSX77490.1"/>
    <property type="molecule type" value="Genomic_DNA"/>
</dbReference>
<feature type="domain" description="Hydrazine synthase alpha subunit middle" evidence="2">
    <location>
        <begin position="662"/>
        <end position="722"/>
    </location>
</feature>
<proteinExistence type="predicted"/>
<dbReference type="Pfam" id="PF18582">
    <property type="entry name" value="HZS_alpha"/>
    <property type="match status" value="1"/>
</dbReference>
<dbReference type="AlphaFoldDB" id="A0A974XZ34"/>
<sequence>MLVIAACNRGAGQGDHGTEGRFSTSNPGHVSADGDNANLVETGSPIMFVTQVPTAEFQHVAAAFGAIQTDPLRTPRGGDLWIRYSNGSLRNLTAEAGYGIQTAGQDGPAIAVRQPVIHWSGQKALVSMLIGAPDKQYRTDKFYWQLYEVTGYMPGEAVHITRLPCQPAGFNNIAPVYTSDDQVIFVSDRPRSGAAHLYPQLDEYESVPVESGLWKLDPAACSFRIIEHAPSGVSYPSIDSAGRVIFTKWDHLLRDQQADQDVFKNASYYSFNFDSEDQVQPPAVHSRAEVYPELRRQEYSLLPGQGYDGVSVANDYPFNSLNFNHFLPWEMNQDGSDEETLNHSGRHELGGSYAMGSYRSDPAQEQIKYGQFSGATYLLFGSGGMFHLREDPARPGRFWGVSSAEFATATGGDLVYVDATPPLNADSMKVELVLDNNPAGHFRNPLPLANGQLLVVHTGTYAEQKNSGTTANPVYNFSYRLRYVDFSGTTPALGPLLTSGLMRTVSYWSPDVRVTWSGALWELDPVEVRPRQVPTKTRAPSLPLPERSVLESVNVEQELLRNWLAQNDLALVVSRNVTSRDRSDKQQPYNLRVSGSGLQTIGAPGAKIYDVSHVQFFQADQVRGYGSGGLPQNGAPVKPGRRVLPRTLHDPTAVLAMGNRLNSLGETPIAPDGSMAAFVPAGRALTWQLVNSSRTGWDRAVVRERNWVSFNRGETRVCTSCHGSNTKDQAGNSPPTNPPEALRNLIAEWRQRMRSQCPEAGGTGIWSYAGVPFGPWEDGRRTRIQTCQGGNGCCDGLPKTETQSVRYLPDCNWGLESIPKVAPIGANSRVRGSPGPLLSPWLRAHRRPFLGRSVTR</sequence>
<dbReference type="KEGG" id="lsf:I8J32_012085"/>
<protein>
    <recommendedName>
        <fullName evidence="2">Hydrazine synthase alpha subunit middle domain-containing protein</fullName>
    </recommendedName>
</protein>
<evidence type="ECO:0000313" key="4">
    <source>
        <dbReference type="Proteomes" id="UP000639274"/>
    </source>
</evidence>
<dbReference type="Proteomes" id="UP000639274">
    <property type="component" value="Chromosome"/>
</dbReference>
<accession>A0A974XZ34</accession>
<keyword evidence="4" id="KW-1185">Reference proteome</keyword>